<sequence>MSNPSSDPATKDQGFVIKTKPSASPLEKPKPGRKKLIRPRGKRGGIKHRKASERAVVDQDKKVKRDAKASSSSSSSTTQHSERIAAFHTLEKELARATDPDEVERIRNEQKKLGGLESYQDDSLKGGDRLKGGESGKWCAQTLTQLLGDEKRTIKLLDVGAIAGTSYAKFESWIKVTSIDLNPRAEHVEKYDFFDYPLPSSEGEKFDVVGLSLVVNFIGDLYKRGSILHHSHSYLKPKGYLYLVLPLPCLTNSRYLNHDHLRSILSSCGFDVVKQDDSLRLTRWLLQRKDRPNDRYDGTVFKKKEIVPGVKRNNFCILLDPSRSAPSPSSNGATRSDGKAQEQLEDDSEGKRKLGEEEDGKEMEEKTKKNKKTKSKKKSQ</sequence>
<dbReference type="EMBL" id="KZ820330">
    <property type="protein sequence ID" value="PWN47825.1"/>
    <property type="molecule type" value="Genomic_DNA"/>
</dbReference>
<organism evidence="1 2">
    <name type="scientific">Violaceomyces palustris</name>
    <dbReference type="NCBI Taxonomy" id="1673888"/>
    <lineage>
        <taxon>Eukaryota</taxon>
        <taxon>Fungi</taxon>
        <taxon>Dikarya</taxon>
        <taxon>Basidiomycota</taxon>
        <taxon>Ustilaginomycotina</taxon>
        <taxon>Ustilaginomycetes</taxon>
        <taxon>Violaceomycetales</taxon>
        <taxon>Violaceomycetaceae</taxon>
        <taxon>Violaceomyces</taxon>
    </lineage>
</organism>
<gene>
    <name evidence="1" type="ORF">IE53DRAFT_334795</name>
</gene>
<proteinExistence type="predicted"/>
<protein>
    <submittedName>
        <fullName evidence="1">Uncharacterized protein</fullName>
    </submittedName>
</protein>
<name>A0ACD0NPW5_9BASI</name>
<dbReference type="Proteomes" id="UP000245626">
    <property type="component" value="Unassembled WGS sequence"/>
</dbReference>
<reference evidence="1 2" key="1">
    <citation type="journal article" date="2018" name="Mol. Biol. Evol.">
        <title>Broad Genomic Sampling Reveals a Smut Pathogenic Ancestry of the Fungal Clade Ustilaginomycotina.</title>
        <authorList>
            <person name="Kijpornyongpan T."/>
            <person name="Mondo S.J."/>
            <person name="Barry K."/>
            <person name="Sandor L."/>
            <person name="Lee J."/>
            <person name="Lipzen A."/>
            <person name="Pangilinan J."/>
            <person name="LaButti K."/>
            <person name="Hainaut M."/>
            <person name="Henrissat B."/>
            <person name="Grigoriev I.V."/>
            <person name="Spatafora J.W."/>
            <person name="Aime M.C."/>
        </authorList>
    </citation>
    <scope>NUCLEOTIDE SEQUENCE [LARGE SCALE GENOMIC DNA]</scope>
    <source>
        <strain evidence="1 2">SA 807</strain>
    </source>
</reference>
<evidence type="ECO:0000313" key="1">
    <source>
        <dbReference type="EMBL" id="PWN47825.1"/>
    </source>
</evidence>
<evidence type="ECO:0000313" key="2">
    <source>
        <dbReference type="Proteomes" id="UP000245626"/>
    </source>
</evidence>
<accession>A0ACD0NPW5</accession>
<keyword evidence="2" id="KW-1185">Reference proteome</keyword>